<protein>
    <submittedName>
        <fullName evidence="9">Type VII secretion integral membrane protein EccD</fullName>
    </submittedName>
</protein>
<dbReference type="Proteomes" id="UP000053413">
    <property type="component" value="Unassembled WGS sequence"/>
</dbReference>
<dbReference type="OrthoDB" id="4775372at2"/>
<comment type="subcellular location">
    <subcellularLocation>
        <location evidence="1">Cell membrane</location>
        <topology evidence="1">Multi-pass membrane protein</topology>
    </subcellularLocation>
</comment>
<dbReference type="InterPro" id="IPR044049">
    <property type="entry name" value="EccD_transm"/>
</dbReference>
<dbReference type="EMBL" id="LLZJ01000379">
    <property type="protein sequence ID" value="KUL47956.1"/>
    <property type="molecule type" value="Genomic_DNA"/>
</dbReference>
<gene>
    <name evidence="9" type="ORF">ADL28_30685</name>
</gene>
<evidence type="ECO:0000256" key="2">
    <source>
        <dbReference type="ARBA" id="ARBA00006162"/>
    </source>
</evidence>
<keyword evidence="3" id="KW-1003">Cell membrane</keyword>
<organism evidence="9 10">
    <name type="scientific">Streptomyces violaceusniger</name>
    <dbReference type="NCBI Taxonomy" id="68280"/>
    <lineage>
        <taxon>Bacteria</taxon>
        <taxon>Bacillati</taxon>
        <taxon>Actinomycetota</taxon>
        <taxon>Actinomycetes</taxon>
        <taxon>Kitasatosporales</taxon>
        <taxon>Streptomycetaceae</taxon>
        <taxon>Streptomyces</taxon>
        <taxon>Streptomyces violaceusniger group</taxon>
    </lineage>
</organism>
<evidence type="ECO:0000259" key="8">
    <source>
        <dbReference type="Pfam" id="PF19053"/>
    </source>
</evidence>
<feature type="transmembrane region" description="Helical" evidence="7">
    <location>
        <begin position="120"/>
        <end position="140"/>
    </location>
</feature>
<feature type="transmembrane region" description="Helical" evidence="7">
    <location>
        <begin position="152"/>
        <end position="172"/>
    </location>
</feature>
<evidence type="ECO:0000256" key="5">
    <source>
        <dbReference type="ARBA" id="ARBA00022989"/>
    </source>
</evidence>
<evidence type="ECO:0000256" key="3">
    <source>
        <dbReference type="ARBA" id="ARBA00022475"/>
    </source>
</evidence>
<feature type="transmembrane region" description="Helical" evidence="7">
    <location>
        <begin position="389"/>
        <end position="409"/>
    </location>
</feature>
<accession>A0A0X3VW81</accession>
<feature type="transmembrane region" description="Helical" evidence="7">
    <location>
        <begin position="262"/>
        <end position="281"/>
    </location>
</feature>
<keyword evidence="5 7" id="KW-1133">Transmembrane helix</keyword>
<feature type="transmembrane region" description="Helical" evidence="7">
    <location>
        <begin position="338"/>
        <end position="357"/>
    </location>
</feature>
<dbReference type="InterPro" id="IPR024962">
    <property type="entry name" value="YukD-like"/>
</dbReference>
<comment type="caution">
    <text evidence="9">The sequence shown here is derived from an EMBL/GenBank/DDBJ whole genome shotgun (WGS) entry which is preliminary data.</text>
</comment>
<keyword evidence="6 7" id="KW-0472">Membrane</keyword>
<feature type="transmembrane region" description="Helical" evidence="7">
    <location>
        <begin position="236"/>
        <end position="256"/>
    </location>
</feature>
<dbReference type="GO" id="GO:0005886">
    <property type="term" value="C:plasma membrane"/>
    <property type="evidence" value="ECO:0007669"/>
    <property type="project" value="UniProtKB-SubCell"/>
</dbReference>
<feature type="transmembrane region" description="Helical" evidence="7">
    <location>
        <begin position="179"/>
        <end position="199"/>
    </location>
</feature>
<evidence type="ECO:0000313" key="10">
    <source>
        <dbReference type="Proteomes" id="UP000053413"/>
    </source>
</evidence>
<dbReference type="AlphaFoldDB" id="A0A0X3VW81"/>
<evidence type="ECO:0000256" key="7">
    <source>
        <dbReference type="SAM" id="Phobius"/>
    </source>
</evidence>
<evidence type="ECO:0000256" key="4">
    <source>
        <dbReference type="ARBA" id="ARBA00022692"/>
    </source>
</evidence>
<dbReference type="NCBIfam" id="TIGR03920">
    <property type="entry name" value="T7SS_EccD"/>
    <property type="match status" value="1"/>
</dbReference>
<evidence type="ECO:0000313" key="9">
    <source>
        <dbReference type="EMBL" id="KUL47956.1"/>
    </source>
</evidence>
<dbReference type="Pfam" id="PF19053">
    <property type="entry name" value="EccD"/>
    <property type="match status" value="1"/>
</dbReference>
<dbReference type="Pfam" id="PF08817">
    <property type="entry name" value="YukD"/>
    <property type="match status" value="1"/>
</dbReference>
<keyword evidence="4 7" id="KW-0812">Transmembrane</keyword>
<feature type="domain" description="EccD-like transmembrane" evidence="8">
    <location>
        <begin position="119"/>
        <end position="493"/>
    </location>
</feature>
<dbReference type="RefSeq" id="WP_059147039.1">
    <property type="nucleotide sequence ID" value="NZ_LLZJ01000379.1"/>
</dbReference>
<feature type="transmembrane region" description="Helical" evidence="7">
    <location>
        <begin position="211"/>
        <end position="229"/>
    </location>
</feature>
<sequence>MSSTTSTGFCRVTVVAPDSRIDVALPDDIALADLYPEMLRLTGQTQPTGTPVGYHFVRRDGTVLDGSRSLAAQRVLDGDVLSMRPFAQSLPPVVRDDVSDAIASTVAGDHALWNARYLRACGLFGGALLLIFMGFVLWFADPVEHDMHGLPGVIAGGVGLLLAVFAGVRARVYDDRASAVALGLAALPHVMIGGSGVLALDAGEGIGRLQFLLGCVAVLIVSVALVAAMPSGDAPFVAAVVLSAFGTLATFCQIMTDTSAAGTAAVCVAVAIAAIAFLPGLSARAARLPIGYVAPRDASRNDYGASGGIDLENSSSAAAARPVDGERIAAQVKRGHELLLGLVGGCASVVVGSSAVLGFSDGTWAQLLALAAGLAMLLRARLFRYTWQVACVLASGVVSLALLILGLALNPPTSAVIDLLSGDSGPLNIRTVWLTASVAFGALILIAIALIVPKKSVTPFWGRFGDLVEGAMLLSITPLVLAVLDVYATARGLVSK</sequence>
<evidence type="ECO:0000256" key="1">
    <source>
        <dbReference type="ARBA" id="ARBA00004651"/>
    </source>
</evidence>
<name>A0A0X3VW81_STRVO</name>
<proteinExistence type="inferred from homology"/>
<feature type="transmembrane region" description="Helical" evidence="7">
    <location>
        <begin position="429"/>
        <end position="452"/>
    </location>
</feature>
<feature type="transmembrane region" description="Helical" evidence="7">
    <location>
        <begin position="363"/>
        <end position="382"/>
    </location>
</feature>
<evidence type="ECO:0000256" key="6">
    <source>
        <dbReference type="ARBA" id="ARBA00023136"/>
    </source>
</evidence>
<dbReference type="InterPro" id="IPR006707">
    <property type="entry name" value="T7SS_EccD"/>
</dbReference>
<reference evidence="10" key="1">
    <citation type="submission" date="2015-10" db="EMBL/GenBank/DDBJ databases">
        <authorList>
            <person name="Ju K.-S."/>
            <person name="Doroghazi J.R."/>
            <person name="Metcalf W.W."/>
        </authorList>
    </citation>
    <scope>NUCLEOTIDE SEQUENCE [LARGE SCALE GENOMIC DNA]</scope>
    <source>
        <strain evidence="10">NRRL F-8817</strain>
    </source>
</reference>
<dbReference type="Gene3D" id="3.10.20.90">
    <property type="entry name" value="Phosphatidylinositol 3-kinase Catalytic Subunit, Chain A, domain 1"/>
    <property type="match status" value="1"/>
</dbReference>
<dbReference type="PIRSF" id="PIRSF017804">
    <property type="entry name" value="Secretion_EccD1"/>
    <property type="match status" value="1"/>
</dbReference>
<feature type="transmembrane region" description="Helical" evidence="7">
    <location>
        <begin position="464"/>
        <end position="488"/>
    </location>
</feature>
<comment type="similarity">
    <text evidence="2">Belongs to the EccD/Snm4 family.</text>
</comment>